<name>A0A1W2G6S3_REIFA</name>
<evidence type="ECO:0000313" key="2">
    <source>
        <dbReference type="EMBL" id="SMD32323.1"/>
    </source>
</evidence>
<keyword evidence="3" id="KW-1185">Reference proteome</keyword>
<dbReference type="SUPFAM" id="SSF46785">
    <property type="entry name" value="Winged helix' DNA-binding domain"/>
    <property type="match status" value="1"/>
</dbReference>
<dbReference type="InterPro" id="IPR005149">
    <property type="entry name" value="Tscrpt_reg_PadR_N"/>
</dbReference>
<accession>A0A1W2G6S3</accession>
<evidence type="ECO:0000259" key="1">
    <source>
        <dbReference type="Pfam" id="PF03551"/>
    </source>
</evidence>
<reference evidence="2 3" key="1">
    <citation type="submission" date="2017-04" db="EMBL/GenBank/DDBJ databases">
        <authorList>
            <person name="Afonso C.L."/>
            <person name="Miller P.J."/>
            <person name="Scott M.A."/>
            <person name="Spackman E."/>
            <person name="Goraichik I."/>
            <person name="Dimitrov K.M."/>
            <person name="Suarez D.L."/>
            <person name="Swayne D.E."/>
        </authorList>
    </citation>
    <scope>NUCLEOTIDE SEQUENCE [LARGE SCALE GENOMIC DNA]</scope>
    <source>
        <strain evidence="2 3">DSM 26133</strain>
    </source>
</reference>
<dbReference type="Pfam" id="PF03551">
    <property type="entry name" value="PadR"/>
    <property type="match status" value="1"/>
</dbReference>
<dbReference type="OrthoDB" id="982587at2"/>
<evidence type="ECO:0000313" key="3">
    <source>
        <dbReference type="Proteomes" id="UP000192472"/>
    </source>
</evidence>
<sequence length="111" mass="12693">MKKTHLGEFEELVLTMVGILVKEAYGSTIVTEIKQQLDRTVNLSAVHITLYRLEDKGLIKSEMRGATAQRGGRRKRYFELTQSGLALLREVKAQRSKLWELMPQLNFSGEL</sequence>
<dbReference type="Proteomes" id="UP000192472">
    <property type="component" value="Unassembled WGS sequence"/>
</dbReference>
<dbReference type="STRING" id="692418.SAMN04488029_0667"/>
<dbReference type="AlphaFoldDB" id="A0A1W2G6S3"/>
<feature type="domain" description="Transcription regulator PadR N-terminal" evidence="1">
    <location>
        <begin position="22"/>
        <end position="89"/>
    </location>
</feature>
<proteinExistence type="predicted"/>
<organism evidence="2 3">
    <name type="scientific">Reichenbachiella faecimaris</name>
    <dbReference type="NCBI Taxonomy" id="692418"/>
    <lineage>
        <taxon>Bacteria</taxon>
        <taxon>Pseudomonadati</taxon>
        <taxon>Bacteroidota</taxon>
        <taxon>Cytophagia</taxon>
        <taxon>Cytophagales</taxon>
        <taxon>Reichenbachiellaceae</taxon>
        <taxon>Reichenbachiella</taxon>
    </lineage>
</organism>
<dbReference type="InterPro" id="IPR036390">
    <property type="entry name" value="WH_DNA-bd_sf"/>
</dbReference>
<dbReference type="InterPro" id="IPR036388">
    <property type="entry name" value="WH-like_DNA-bd_sf"/>
</dbReference>
<dbReference type="Gene3D" id="1.10.10.10">
    <property type="entry name" value="Winged helix-like DNA-binding domain superfamily/Winged helix DNA-binding domain"/>
    <property type="match status" value="1"/>
</dbReference>
<dbReference type="RefSeq" id="WP_084370987.1">
    <property type="nucleotide sequence ID" value="NZ_FWYF01000001.1"/>
</dbReference>
<dbReference type="EMBL" id="FWYF01000001">
    <property type="protein sequence ID" value="SMD32323.1"/>
    <property type="molecule type" value="Genomic_DNA"/>
</dbReference>
<protein>
    <submittedName>
        <fullName evidence="2">Transcriptional regulator PadR-like family protein</fullName>
    </submittedName>
</protein>
<gene>
    <name evidence="2" type="ORF">SAMN04488029_0667</name>
</gene>